<proteinExistence type="predicted"/>
<dbReference type="EMBL" id="JARPOI010000004">
    <property type="protein sequence ID" value="KAJ9182849.1"/>
    <property type="molecule type" value="Genomic_DNA"/>
</dbReference>
<accession>A0ABQ9MRC9</accession>
<reference evidence="1" key="1">
    <citation type="journal article" date="2023" name="Plant Biotechnol. J.">
        <title>Chromosome-level wild Hevea brasiliensis genome provides new tools for genomic-assisted breeding and valuable loci to elevate rubber yield.</title>
        <authorList>
            <person name="Cheng H."/>
            <person name="Song X."/>
            <person name="Hu Y."/>
            <person name="Wu T."/>
            <person name="Yang Q."/>
            <person name="An Z."/>
            <person name="Feng S."/>
            <person name="Deng Z."/>
            <person name="Wu W."/>
            <person name="Zeng X."/>
            <person name="Tu M."/>
            <person name="Wang X."/>
            <person name="Huang H."/>
        </authorList>
    </citation>
    <scope>NUCLEOTIDE SEQUENCE</scope>
    <source>
        <strain evidence="1">MT/VB/25A 57/8</strain>
    </source>
</reference>
<keyword evidence="2" id="KW-1185">Reference proteome</keyword>
<dbReference type="Proteomes" id="UP001174677">
    <property type="component" value="Chromosome 4"/>
</dbReference>
<protein>
    <submittedName>
        <fullName evidence="1">Uncharacterized protein</fullName>
    </submittedName>
</protein>
<evidence type="ECO:0000313" key="1">
    <source>
        <dbReference type="EMBL" id="KAJ9182849.1"/>
    </source>
</evidence>
<name>A0ABQ9MRC9_HEVBR</name>
<sequence>MRRAKKTLLALTKQTTSNQFQVMALSLYSSIINSQKLSVSVSIVPSIQKHRFLSTHFAFRLNQARAGVTPRPGHLKFHCKSTKNYATVGFDSVSHLVFDFAIAVSAL</sequence>
<gene>
    <name evidence="1" type="ORF">P3X46_006796</name>
</gene>
<comment type="caution">
    <text evidence="1">The sequence shown here is derived from an EMBL/GenBank/DDBJ whole genome shotgun (WGS) entry which is preliminary data.</text>
</comment>
<organism evidence="1 2">
    <name type="scientific">Hevea brasiliensis</name>
    <name type="common">Para rubber tree</name>
    <name type="synonym">Siphonia brasiliensis</name>
    <dbReference type="NCBI Taxonomy" id="3981"/>
    <lineage>
        <taxon>Eukaryota</taxon>
        <taxon>Viridiplantae</taxon>
        <taxon>Streptophyta</taxon>
        <taxon>Embryophyta</taxon>
        <taxon>Tracheophyta</taxon>
        <taxon>Spermatophyta</taxon>
        <taxon>Magnoliopsida</taxon>
        <taxon>eudicotyledons</taxon>
        <taxon>Gunneridae</taxon>
        <taxon>Pentapetalae</taxon>
        <taxon>rosids</taxon>
        <taxon>fabids</taxon>
        <taxon>Malpighiales</taxon>
        <taxon>Euphorbiaceae</taxon>
        <taxon>Crotonoideae</taxon>
        <taxon>Micrandreae</taxon>
        <taxon>Hevea</taxon>
    </lineage>
</organism>
<evidence type="ECO:0000313" key="2">
    <source>
        <dbReference type="Proteomes" id="UP001174677"/>
    </source>
</evidence>